<dbReference type="InterPro" id="IPR036890">
    <property type="entry name" value="HATPase_C_sf"/>
</dbReference>
<evidence type="ECO:0000256" key="3">
    <source>
        <dbReference type="SAM" id="Phobius"/>
    </source>
</evidence>
<dbReference type="GO" id="GO:0016301">
    <property type="term" value="F:kinase activity"/>
    <property type="evidence" value="ECO:0007669"/>
    <property type="project" value="UniProtKB-KW"/>
</dbReference>
<accession>A0A0H3J979</accession>
<evidence type="ECO:0000313" key="7">
    <source>
        <dbReference type="Proteomes" id="UP000028042"/>
    </source>
</evidence>
<dbReference type="EMBL" id="CP009268">
    <property type="protein sequence ID" value="AJA52561.1"/>
    <property type="molecule type" value="Genomic_DNA"/>
</dbReference>
<evidence type="ECO:0000256" key="1">
    <source>
        <dbReference type="ARBA" id="ARBA00022777"/>
    </source>
</evidence>
<dbReference type="Pfam" id="PF02518">
    <property type="entry name" value="HATPase_c"/>
    <property type="match status" value="1"/>
</dbReference>
<evidence type="ECO:0000313" key="8">
    <source>
        <dbReference type="Proteomes" id="UP000030905"/>
    </source>
</evidence>
<reference evidence="5 8" key="1">
    <citation type="journal article" date="2015" name="Genome Announc.">
        <title>Complete Genome Sequence of the Nitrogen-Fixing and Solvent-Producing Clostridium pasteurianum DSM 525.</title>
        <authorList>
            <person name="Poehlein A."/>
            <person name="Grosse-Honebrink A."/>
            <person name="Zhang Y."/>
            <person name="Minton N.P."/>
            <person name="Daniel R."/>
        </authorList>
    </citation>
    <scope>NUCLEOTIDE SEQUENCE [LARGE SCALE GENOMIC DNA]</scope>
    <source>
        <strain evidence="5">DSM 525</strain>
        <strain evidence="8">DSM 525 / ATCC 6013</strain>
    </source>
</reference>
<dbReference type="eggNOG" id="COG3290">
    <property type="taxonomic scope" value="Bacteria"/>
</dbReference>
<dbReference type="GO" id="GO:0042802">
    <property type="term" value="F:identical protein binding"/>
    <property type="evidence" value="ECO:0007669"/>
    <property type="project" value="TreeGrafter"/>
</dbReference>
<dbReference type="GO" id="GO:0000160">
    <property type="term" value="P:phosphorelay signal transduction system"/>
    <property type="evidence" value="ECO:0007669"/>
    <property type="project" value="UniProtKB-KW"/>
</dbReference>
<proteinExistence type="predicted"/>
<reference evidence="6" key="2">
    <citation type="submission" date="2015-10" db="EMBL/GenBank/DDBJ databases">
        <title>Improved Draft Genome Sequence of Clostridium pasteurianum Strain ATCC 6013 (DSM 525) Using a Hybrid Next-Generation Sequencing Approach.</title>
        <authorList>
            <person name="Pyne M.E."/>
            <person name="Utturkar S.M."/>
            <person name="Brown S.D."/>
            <person name="Moo-Young M."/>
            <person name="Chung D.A."/>
            <person name="Chou P.C."/>
        </authorList>
    </citation>
    <scope>NUCLEOTIDE SEQUENCE</scope>
    <source>
        <strain evidence="6">ATCC 6013</strain>
    </source>
</reference>
<dbReference type="PROSITE" id="PS50109">
    <property type="entry name" value="HIS_KIN"/>
    <property type="match status" value="1"/>
</dbReference>
<dbReference type="KEGG" id="cpat:CLPA_c25040"/>
<dbReference type="Proteomes" id="UP000028042">
    <property type="component" value="Unassembled WGS sequence"/>
</dbReference>
<protein>
    <submittedName>
        <fullName evidence="5">Putative histidine kinase</fullName>
    </submittedName>
    <submittedName>
        <fullName evidence="6">Signal transduction histidine kinase regulating citrate/malate metabolism</fullName>
    </submittedName>
</protein>
<evidence type="ECO:0000259" key="4">
    <source>
        <dbReference type="PROSITE" id="PS50109"/>
    </source>
</evidence>
<feature type="domain" description="Histidine kinase" evidence="4">
    <location>
        <begin position="229"/>
        <end position="422"/>
    </location>
</feature>
<dbReference type="RefSeq" id="WP_003447502.1">
    <property type="nucleotide sequence ID" value="NZ_ANZB01000015.1"/>
</dbReference>
<dbReference type="AlphaFoldDB" id="A0A0H3J979"/>
<feature type="transmembrane region" description="Helical" evidence="3">
    <location>
        <begin position="39"/>
        <end position="68"/>
    </location>
</feature>
<dbReference type="PANTHER" id="PTHR40448:SF1">
    <property type="entry name" value="TWO-COMPONENT SENSOR HISTIDINE KINASE"/>
    <property type="match status" value="1"/>
</dbReference>
<dbReference type="GeneID" id="93074639"/>
<keyword evidence="3" id="KW-0812">Transmembrane</keyword>
<dbReference type="Proteomes" id="UP000030905">
    <property type="component" value="Chromosome"/>
</dbReference>
<evidence type="ECO:0000313" key="5">
    <source>
        <dbReference type="EMBL" id="AJA52561.1"/>
    </source>
</evidence>
<dbReference type="PANTHER" id="PTHR40448">
    <property type="entry name" value="TWO-COMPONENT SENSOR HISTIDINE KINASE"/>
    <property type="match status" value="1"/>
</dbReference>
<keyword evidence="1 5" id="KW-0418">Kinase</keyword>
<keyword evidence="3" id="KW-0472">Membrane</keyword>
<sequence>MIEFIKTFSNIFIELITIIFLWSKLFLKEESNLSKNLSVIFISSIAVTFIDLMDINTVFGFLITIFAIKFLYCKKLIKTILEFVILGAVLIILQLIGIFFLQQYINEMYSERFMSDITINILILIIAILGYYLIFNKRKKSIQIIDSKVIYYFSINIGMCLIISKIIWEYNKNIILYNVMIYIVCLVIIFLVQIYLFIYISKIIEEKRVLEVQKEYSSIIEATIDEVKRKQHDFKNYINTINGMIEVTDEKLLKSQLKEYIKSSISANKNIEDILYINNTIIKAIVYNKKCEAERLKIKFLYNVKDKYLENKLRDYEISDILGNLLNNAFEAVQIQEEYKNNIKTVILNILIENNKSIIEVKNNGIPIKEEQINSIFKSGFSTKEGKNRGYGLYNVKKIVKGKGGDIQMFFDEDYTVFKIII</sequence>
<dbReference type="InterPro" id="IPR005467">
    <property type="entry name" value="His_kinase_dom"/>
</dbReference>
<feature type="transmembrane region" description="Helical" evidence="3">
    <location>
        <begin position="174"/>
        <end position="198"/>
    </location>
</feature>
<dbReference type="SUPFAM" id="SSF55874">
    <property type="entry name" value="ATPase domain of HSP90 chaperone/DNA topoisomerase II/histidine kinase"/>
    <property type="match status" value="1"/>
</dbReference>
<keyword evidence="1 5" id="KW-0808">Transferase</keyword>
<feature type="transmembrane region" description="Helical" evidence="3">
    <location>
        <begin position="80"/>
        <end position="105"/>
    </location>
</feature>
<gene>
    <name evidence="5" type="ORF">CLPA_c25040</name>
    <name evidence="6" type="ORF">CP6013_00676</name>
</gene>
<dbReference type="SMART" id="SM00387">
    <property type="entry name" value="HATPase_c"/>
    <property type="match status" value="1"/>
</dbReference>
<keyword evidence="2" id="KW-0902">Two-component regulatory system</keyword>
<keyword evidence="8" id="KW-1185">Reference proteome</keyword>
<name>A0A0H3J979_CLOPA</name>
<feature type="transmembrane region" description="Helical" evidence="3">
    <location>
        <begin position="7"/>
        <end position="27"/>
    </location>
</feature>
<feature type="transmembrane region" description="Helical" evidence="3">
    <location>
        <begin position="117"/>
        <end position="137"/>
    </location>
</feature>
<feature type="transmembrane region" description="Helical" evidence="3">
    <location>
        <begin position="149"/>
        <end position="168"/>
    </location>
</feature>
<keyword evidence="3" id="KW-1133">Transmembrane helix</keyword>
<dbReference type="InterPro" id="IPR003594">
    <property type="entry name" value="HATPase_dom"/>
</dbReference>
<dbReference type="KEGG" id="cpae:CPAST_c25040"/>
<evidence type="ECO:0000313" key="6">
    <source>
        <dbReference type="EMBL" id="KRU11429.1"/>
    </source>
</evidence>
<dbReference type="PATRIC" id="fig|1262449.3.peg.3533"/>
<organism evidence="5 8">
    <name type="scientific">Clostridium pasteurianum DSM 525 = ATCC 6013</name>
    <dbReference type="NCBI Taxonomy" id="1262449"/>
    <lineage>
        <taxon>Bacteria</taxon>
        <taxon>Bacillati</taxon>
        <taxon>Bacillota</taxon>
        <taxon>Clostridia</taxon>
        <taxon>Eubacteriales</taxon>
        <taxon>Clostridiaceae</taxon>
        <taxon>Clostridium</taxon>
    </lineage>
</organism>
<reference evidence="6 7" key="3">
    <citation type="journal article" name="Genome Announc.">
        <title>Improved Draft Genome Sequence of Clostridium pasteurianum Strain ATCC 6013 (DSM 525) Using a Hybrid Next-Generation Sequencing Approach.</title>
        <authorList>
            <person name="Pyne M.E."/>
            <person name="Utturkar S."/>
            <person name="Brown S.D."/>
            <person name="Moo-Young M."/>
            <person name="Chung D.A."/>
            <person name="Chou C.P."/>
        </authorList>
    </citation>
    <scope>NUCLEOTIDE SEQUENCE [LARGE SCALE GENOMIC DNA]</scope>
    <source>
        <strain evidence="6 7">ATCC 6013</strain>
    </source>
</reference>
<dbReference type="EMBL" id="JPGY02000001">
    <property type="protein sequence ID" value="KRU11429.1"/>
    <property type="molecule type" value="Genomic_DNA"/>
</dbReference>
<dbReference type="Gene3D" id="3.30.565.10">
    <property type="entry name" value="Histidine kinase-like ATPase, C-terminal domain"/>
    <property type="match status" value="1"/>
</dbReference>
<evidence type="ECO:0000256" key="2">
    <source>
        <dbReference type="ARBA" id="ARBA00023012"/>
    </source>
</evidence>